<evidence type="ECO:0000313" key="1">
    <source>
        <dbReference type="EMBL" id="MBC8336719.1"/>
    </source>
</evidence>
<reference evidence="1 2" key="1">
    <citation type="submission" date="2020-08" db="EMBL/GenBank/DDBJ databases">
        <title>Bridging the membrane lipid divide: bacteria of the FCB group superphylum have the potential to synthesize archaeal ether lipids.</title>
        <authorList>
            <person name="Villanueva L."/>
            <person name="Von Meijenfeldt F.A.B."/>
            <person name="Westbye A.B."/>
            <person name="Yadav S."/>
            <person name="Hopmans E.C."/>
            <person name="Dutilh B.E."/>
            <person name="Sinninghe Damste J.S."/>
        </authorList>
    </citation>
    <scope>NUCLEOTIDE SEQUENCE [LARGE SCALE GENOMIC DNA]</scope>
    <source>
        <strain evidence="1">NIOZ-UU36</strain>
    </source>
</reference>
<dbReference type="AlphaFoldDB" id="A0A8J6TKB2"/>
<name>A0A8J6TKB2_9CHLR</name>
<evidence type="ECO:0000313" key="2">
    <source>
        <dbReference type="Proteomes" id="UP000614469"/>
    </source>
</evidence>
<organism evidence="1 2">
    <name type="scientific">Candidatus Desulfolinea nitratireducens</name>
    <dbReference type="NCBI Taxonomy" id="2841698"/>
    <lineage>
        <taxon>Bacteria</taxon>
        <taxon>Bacillati</taxon>
        <taxon>Chloroflexota</taxon>
        <taxon>Anaerolineae</taxon>
        <taxon>Anaerolineales</taxon>
        <taxon>Anaerolineales incertae sedis</taxon>
        <taxon>Candidatus Desulfolinea</taxon>
    </lineage>
</organism>
<sequence length="124" mass="13493">MKRILILLGSLLLVIELFMVLFLVSTVQALPEYSAQTGEPCFSCHVSPSGGGPRGPRGQAWVASEKPGYVPDTLQALELLGVELTVDPAYFTVTDLEVQKAEALKTISEHGQPLYRWLSGYDGN</sequence>
<accession>A0A8J6TKB2</accession>
<comment type="caution">
    <text evidence="1">The sequence shown here is derived from an EMBL/GenBank/DDBJ whole genome shotgun (WGS) entry which is preliminary data.</text>
</comment>
<proteinExistence type="predicted"/>
<dbReference type="EMBL" id="JACNJN010000187">
    <property type="protein sequence ID" value="MBC8336719.1"/>
    <property type="molecule type" value="Genomic_DNA"/>
</dbReference>
<protein>
    <recommendedName>
        <fullName evidence="3">Cytochrome c domain-containing protein</fullName>
    </recommendedName>
</protein>
<gene>
    <name evidence="1" type="ORF">H8E29_15765</name>
</gene>
<dbReference type="Proteomes" id="UP000614469">
    <property type="component" value="Unassembled WGS sequence"/>
</dbReference>
<evidence type="ECO:0008006" key="3">
    <source>
        <dbReference type="Google" id="ProtNLM"/>
    </source>
</evidence>